<organism evidence="1 2">
    <name type="scientific">Trinickia symbiotica</name>
    <dbReference type="NCBI Taxonomy" id="863227"/>
    <lineage>
        <taxon>Bacteria</taxon>
        <taxon>Pseudomonadati</taxon>
        <taxon>Pseudomonadota</taxon>
        <taxon>Betaproteobacteria</taxon>
        <taxon>Burkholderiales</taxon>
        <taxon>Burkholderiaceae</taxon>
        <taxon>Trinickia</taxon>
    </lineage>
</organism>
<dbReference type="EMBL" id="PYUC01000015">
    <property type="protein sequence ID" value="PTB17854.1"/>
    <property type="molecule type" value="Genomic_DNA"/>
</dbReference>
<gene>
    <name evidence="1" type="ORF">C9I57_25330</name>
</gene>
<proteinExistence type="predicted"/>
<name>A0A2T3XMW8_9BURK</name>
<dbReference type="Proteomes" id="UP000240638">
    <property type="component" value="Unassembled WGS sequence"/>
</dbReference>
<dbReference type="AlphaFoldDB" id="A0A2T3XMW8"/>
<sequence>MQGGRMGRISATAFRSPPSVISVLFGLFAMWGIAATADGSNAPAAQSIEVLSGTYGSNCGLPRGNASRDLTRRCDGSETCSYELGDRLGSEPMKQCRPDFLAEWRCGNAELHTAALAPEAKPGDTLVLSCARVTGAGK</sequence>
<reference evidence="1 2" key="1">
    <citation type="submission" date="2018-03" db="EMBL/GenBank/DDBJ databases">
        <title>Whole genome analyses suggest that Burkholderia sensu lato contains two further novel genera in the rhizoxinica-symbiotica group Mycetohabitans gen. nov., and Trinickia gen. nov.: implications for the evolution of diazotrophy and nodulation in the Burkholderiaceae.</title>
        <authorList>
            <person name="Estrada De Los Santos P."/>
            <person name="Palmer M."/>
            <person name="Chavez-Ramirez B."/>
            <person name="Steenkamp E.T."/>
            <person name="Hirsch A.M."/>
            <person name="Manyaka P."/>
            <person name="Maluk M."/>
            <person name="Lafos M."/>
            <person name="Crook M."/>
            <person name="Gross E."/>
            <person name="Simon M.F."/>
            <person name="Bueno Dos Reis Junior F."/>
            <person name="Poole P.S."/>
            <person name="Venter S.N."/>
            <person name="James E.K."/>
        </authorList>
    </citation>
    <scope>NUCLEOTIDE SEQUENCE [LARGE SCALE GENOMIC DNA]</scope>
    <source>
        <strain evidence="1 2">JPY-366</strain>
    </source>
</reference>
<comment type="caution">
    <text evidence="1">The sequence shown here is derived from an EMBL/GenBank/DDBJ whole genome shotgun (WGS) entry which is preliminary data.</text>
</comment>
<accession>A0A2T3XMW8</accession>
<protein>
    <submittedName>
        <fullName evidence="1">Uncharacterized protein</fullName>
    </submittedName>
</protein>
<evidence type="ECO:0000313" key="1">
    <source>
        <dbReference type="EMBL" id="PTB17854.1"/>
    </source>
</evidence>
<evidence type="ECO:0000313" key="2">
    <source>
        <dbReference type="Proteomes" id="UP000240638"/>
    </source>
</evidence>